<keyword evidence="2" id="KW-1185">Reference proteome</keyword>
<protein>
    <submittedName>
        <fullName evidence="1">Uncharacterized protein</fullName>
    </submittedName>
</protein>
<evidence type="ECO:0000313" key="2">
    <source>
        <dbReference type="Proteomes" id="UP001642482"/>
    </source>
</evidence>
<gene>
    <name evidence="1" type="ORF">SEUCBS140593_003621</name>
</gene>
<name>A0ABP0BGN0_9PEZI</name>
<proteinExistence type="predicted"/>
<sequence length="155" mass="17711">MTTYLTPTAYLDRIGGGQTAAENEIWDTAHRLYVYLATGHGEDNLTRIQLFQRLVRLCYRHRSTLLDGFVALRNGEILEACTTCCHRENASPSTEFVRTIGHCCWYRPDAQALAFLQQLLTLCDSQYHELFNGSRNAKELIGIVIHVDDEDRKAF</sequence>
<reference evidence="1 2" key="1">
    <citation type="submission" date="2024-01" db="EMBL/GenBank/DDBJ databases">
        <authorList>
            <person name="Allen C."/>
            <person name="Tagirdzhanova G."/>
        </authorList>
    </citation>
    <scope>NUCLEOTIDE SEQUENCE [LARGE SCALE GENOMIC DNA]</scope>
</reference>
<evidence type="ECO:0000313" key="1">
    <source>
        <dbReference type="EMBL" id="CAK7218655.1"/>
    </source>
</evidence>
<accession>A0ABP0BGN0</accession>
<comment type="caution">
    <text evidence="1">The sequence shown here is derived from an EMBL/GenBank/DDBJ whole genome shotgun (WGS) entry which is preliminary data.</text>
</comment>
<dbReference type="Proteomes" id="UP001642482">
    <property type="component" value="Unassembled WGS sequence"/>
</dbReference>
<organism evidence="1 2">
    <name type="scientific">Sporothrix eucalyptigena</name>
    <dbReference type="NCBI Taxonomy" id="1812306"/>
    <lineage>
        <taxon>Eukaryota</taxon>
        <taxon>Fungi</taxon>
        <taxon>Dikarya</taxon>
        <taxon>Ascomycota</taxon>
        <taxon>Pezizomycotina</taxon>
        <taxon>Sordariomycetes</taxon>
        <taxon>Sordariomycetidae</taxon>
        <taxon>Ophiostomatales</taxon>
        <taxon>Ophiostomataceae</taxon>
        <taxon>Sporothrix</taxon>
    </lineage>
</organism>
<dbReference type="EMBL" id="CAWUHD010000028">
    <property type="protein sequence ID" value="CAK7218655.1"/>
    <property type="molecule type" value="Genomic_DNA"/>
</dbReference>